<feature type="region of interest" description="Disordered" evidence="1">
    <location>
        <begin position="826"/>
        <end position="895"/>
    </location>
</feature>
<dbReference type="GO" id="GO:1990072">
    <property type="term" value="C:TRAPPIII protein complex"/>
    <property type="evidence" value="ECO:0007669"/>
    <property type="project" value="TreeGrafter"/>
</dbReference>
<gene>
    <name evidence="2" type="ORF">Agub_g13649</name>
</gene>
<feature type="non-terminal residue" evidence="2">
    <location>
        <position position="1"/>
    </location>
</feature>
<name>A0AAD3HRM4_9CHLO</name>
<feature type="compositionally biased region" description="Polar residues" evidence="1">
    <location>
        <begin position="468"/>
        <end position="483"/>
    </location>
</feature>
<comment type="caution">
    <text evidence="2">The sequence shown here is derived from an EMBL/GenBank/DDBJ whole genome shotgun (WGS) entry which is preliminary data.</text>
</comment>
<proteinExistence type="predicted"/>
<feature type="compositionally biased region" description="Polar residues" evidence="1">
    <location>
        <begin position="826"/>
        <end position="842"/>
    </location>
</feature>
<dbReference type="EMBL" id="BMAR01000048">
    <property type="protein sequence ID" value="GFR51289.1"/>
    <property type="molecule type" value="Genomic_DNA"/>
</dbReference>
<feature type="region of interest" description="Disordered" evidence="1">
    <location>
        <begin position="423"/>
        <end position="486"/>
    </location>
</feature>
<accession>A0AAD3HRM4</accession>
<dbReference type="PANTHER" id="PTHR12975">
    <property type="entry name" value="TRANSPORT PROTEIN TRAPP"/>
    <property type="match status" value="1"/>
</dbReference>
<feature type="compositionally biased region" description="Gly residues" evidence="1">
    <location>
        <begin position="664"/>
        <end position="688"/>
    </location>
</feature>
<organism evidence="2 3">
    <name type="scientific">Astrephomene gubernaculifera</name>
    <dbReference type="NCBI Taxonomy" id="47775"/>
    <lineage>
        <taxon>Eukaryota</taxon>
        <taxon>Viridiplantae</taxon>
        <taxon>Chlorophyta</taxon>
        <taxon>core chlorophytes</taxon>
        <taxon>Chlorophyceae</taxon>
        <taxon>CS clade</taxon>
        <taxon>Chlamydomonadales</taxon>
        <taxon>Astrephomenaceae</taxon>
        <taxon>Astrephomene</taxon>
    </lineage>
</organism>
<reference evidence="2 3" key="1">
    <citation type="journal article" date="2021" name="Sci. Rep.">
        <title>Genome sequencing of the multicellular alga Astrephomene provides insights into convergent evolution of germ-soma differentiation.</title>
        <authorList>
            <person name="Yamashita S."/>
            <person name="Yamamoto K."/>
            <person name="Matsuzaki R."/>
            <person name="Suzuki S."/>
            <person name="Yamaguchi H."/>
            <person name="Hirooka S."/>
            <person name="Minakuchi Y."/>
            <person name="Miyagishima S."/>
            <person name="Kawachi M."/>
            <person name="Toyoda A."/>
            <person name="Nozaki H."/>
        </authorList>
    </citation>
    <scope>NUCLEOTIDE SEQUENCE [LARGE SCALE GENOMIC DNA]</scope>
    <source>
        <strain evidence="2 3">NIES-4017</strain>
    </source>
</reference>
<dbReference type="AlphaFoldDB" id="A0AAD3HRM4"/>
<dbReference type="InterPro" id="IPR024420">
    <property type="entry name" value="TRAPP_III_complex_Trs85"/>
</dbReference>
<protein>
    <submittedName>
        <fullName evidence="2">Uncharacterized protein</fullName>
    </submittedName>
</protein>
<feature type="region of interest" description="Disordered" evidence="1">
    <location>
        <begin position="371"/>
        <end position="395"/>
    </location>
</feature>
<feature type="compositionally biased region" description="Basic residues" evidence="1">
    <location>
        <begin position="861"/>
        <end position="886"/>
    </location>
</feature>
<evidence type="ECO:0000313" key="2">
    <source>
        <dbReference type="EMBL" id="GFR51289.1"/>
    </source>
</evidence>
<feature type="region of interest" description="Disordered" evidence="1">
    <location>
        <begin position="664"/>
        <end position="710"/>
    </location>
</feature>
<keyword evidence="3" id="KW-1185">Reference proteome</keyword>
<sequence length="1027" mass="102851">SHHTLELLFSPQLHIPEAQFTLHPGEALVEVLRVLPRVPGWLRVTGVVWTLNGVAHGRIAFDVKGRRRKKPKGTRPGQLKHYPPHRRLLFQVVPTMPRLELLADPLPPALYSGELCRVLMRIRNCGGLPLRALALVVGHPEAVCPATDANKDRPLLDSLMDPREVVQLSRVPAASAAAGSGGAFVRPSMQLYRLWPGRELAPGEVLEWPLWLHPRGVGTLKLPLVWYGEPAAVKCGMRHRTLRICGSVSVQPLLAARPAVWPSPTRLSHHQLRLAIDNSKEGERVVLQQLAAVTAPPQQQQQQPGRGSSSTVAAVTPAAPPAGTATAVGSQPHASSSSSSSSSSAAGWRMALLGSQSFSSAGAAAEAAGTPAATAPDAGGGAGGKDGATATAGAAKAPHARSLPLALPLQPGESASLFLQLIAPPPAPAPSQSQRPGGSVPAAGNVAMGGGGGGGAAAGGVLSPPPSGMTTPGQQSDGDSTTSATAVAQAAEAVRALALDDGFGGQPSGPLPYVYGSDASLQRLNLFGPGVLAHFYRRGRRSMVTVTGGVATAAGSGPAGAVPPGGVAAARAGGAQAPGGMPGAAPQPQPGTFGMGPSQAPGMQPGGRGLAASASFSPGQTAPHHGAPPPLQYPQQPLMRGASFGPVGAAAAAAAAAVPGIAPGGFQPGGGPQAGGGHVSGRPQGPGGAPAAVPAGAPGGSGPGRPQGQVLPLADPPLDLLLLWHVAASQRTGPHQGQQRLGLCRPYDPQSGRDLSGCLQAQTAPIRMLLTGPNGASSAASGAGSAGPVVRHDFRRSSLAVVPLRLVVRNNTAVEARLQIEVGDGWQSTDAPHSWQASTGILGQSPGAVTGMQPSSSLALSHHHQASSTLHAHHPHHHPHSHHHHSPGSGLPAMPVAAGNTGGGLMSPGGPVSAGITGGSTGGGGGGMGGSAGLLGGGGQQGGPGGSMLGISYQAGLPPCPEYTWVGPSCVAVPRVPPGGEVEVALSVAVFRPGAYCVSGYRCTAYMEAAGAVEVQRGEPLCFRVEG</sequence>
<feature type="region of interest" description="Disordered" evidence="1">
    <location>
        <begin position="570"/>
        <end position="639"/>
    </location>
</feature>
<feature type="compositionally biased region" description="Gly residues" evidence="1">
    <location>
        <begin position="447"/>
        <end position="458"/>
    </location>
</feature>
<dbReference type="PANTHER" id="PTHR12975:SF6">
    <property type="entry name" value="TRAFFICKING PROTEIN PARTICLE COMPLEX SUBUNIT 8"/>
    <property type="match status" value="1"/>
</dbReference>
<dbReference type="Proteomes" id="UP001054857">
    <property type="component" value="Unassembled WGS sequence"/>
</dbReference>
<evidence type="ECO:0000313" key="3">
    <source>
        <dbReference type="Proteomes" id="UP001054857"/>
    </source>
</evidence>
<evidence type="ECO:0000256" key="1">
    <source>
        <dbReference type="SAM" id="MobiDB-lite"/>
    </source>
</evidence>
<feature type="region of interest" description="Disordered" evidence="1">
    <location>
        <begin position="294"/>
        <end position="344"/>
    </location>
</feature>